<dbReference type="Proteomes" id="UP000075840">
    <property type="component" value="Unassembled WGS sequence"/>
</dbReference>
<evidence type="ECO:0000313" key="2">
    <source>
        <dbReference type="Proteomes" id="UP000075840"/>
    </source>
</evidence>
<protein>
    <submittedName>
        <fullName evidence="1">Uncharacterized protein</fullName>
    </submittedName>
</protein>
<dbReference type="EMBL" id="APCN01004106">
    <property type="status" value="NOT_ANNOTATED_CDS"/>
    <property type="molecule type" value="Genomic_DNA"/>
</dbReference>
<dbReference type="EnsemblMetazoa" id="AARA018074-RA">
    <property type="protein sequence ID" value="AARA018074-PA"/>
    <property type="gene ID" value="AARA018074"/>
</dbReference>
<proteinExistence type="predicted"/>
<sequence length="61" mass="7169">MQEAYWTIFVLPKSRCDFCERPLRAACAKCKNFGRVGTCPIVVRKRNVLVHSHCWERLMGR</sequence>
<accession>A0A499FSN7</accession>
<reference evidence="1" key="1">
    <citation type="submission" date="2022-08" db="UniProtKB">
        <authorList>
            <consortium name="EnsemblMetazoa"/>
        </authorList>
    </citation>
    <scope>IDENTIFICATION</scope>
    <source>
        <strain evidence="1">Dongola</strain>
    </source>
</reference>
<dbReference type="VEuPathDB" id="VectorBase:AARA018074"/>
<evidence type="ECO:0000313" key="1">
    <source>
        <dbReference type="EnsemblMetazoa" id="AARA018074-PA"/>
    </source>
</evidence>
<organism evidence="1 2">
    <name type="scientific">Anopheles arabiensis</name>
    <name type="common">Mosquito</name>
    <dbReference type="NCBI Taxonomy" id="7173"/>
    <lineage>
        <taxon>Eukaryota</taxon>
        <taxon>Metazoa</taxon>
        <taxon>Ecdysozoa</taxon>
        <taxon>Arthropoda</taxon>
        <taxon>Hexapoda</taxon>
        <taxon>Insecta</taxon>
        <taxon>Pterygota</taxon>
        <taxon>Neoptera</taxon>
        <taxon>Endopterygota</taxon>
        <taxon>Diptera</taxon>
        <taxon>Nematocera</taxon>
        <taxon>Culicoidea</taxon>
        <taxon>Culicidae</taxon>
        <taxon>Anophelinae</taxon>
        <taxon>Anopheles</taxon>
    </lineage>
</organism>
<name>A0A499FSN7_ANOAR</name>
<dbReference type="AlphaFoldDB" id="A0A499FSN7"/>
<keyword evidence="2" id="KW-1185">Reference proteome</keyword>